<organism evidence="2 3">
    <name type="scientific">Flavobacterium commune</name>
    <dbReference type="NCBI Taxonomy" id="1306519"/>
    <lineage>
        <taxon>Bacteria</taxon>
        <taxon>Pseudomonadati</taxon>
        <taxon>Bacteroidota</taxon>
        <taxon>Flavobacteriia</taxon>
        <taxon>Flavobacteriales</taxon>
        <taxon>Flavobacteriaceae</taxon>
        <taxon>Flavobacterium</taxon>
    </lineage>
</organism>
<feature type="domain" description="Transglutaminase-like" evidence="1">
    <location>
        <begin position="162"/>
        <end position="222"/>
    </location>
</feature>
<dbReference type="InterPro" id="IPR038765">
    <property type="entry name" value="Papain-like_cys_pep_sf"/>
</dbReference>
<dbReference type="Proteomes" id="UP000178198">
    <property type="component" value="Chromosome"/>
</dbReference>
<dbReference type="Pfam" id="PF01841">
    <property type="entry name" value="Transglut_core"/>
    <property type="match status" value="1"/>
</dbReference>
<protein>
    <submittedName>
        <fullName evidence="2">Transglutaminase</fullName>
    </submittedName>
</protein>
<dbReference type="AlphaFoldDB" id="A0A1D9PDE7"/>
<gene>
    <name evidence="2" type="ORF">BIW12_14855</name>
</gene>
<dbReference type="Gene3D" id="3.10.620.30">
    <property type="match status" value="1"/>
</dbReference>
<evidence type="ECO:0000259" key="1">
    <source>
        <dbReference type="SMART" id="SM00460"/>
    </source>
</evidence>
<sequence>MRFKVNSFLSYEVFSTTTFIFNIQVVNSPTQVIISESLTITPEIKYEEFVLQNSATRFIKMEVVKGINFSLTYEAEVDVLHQVIAAEKMLQSVPIIDLDNEVLPFISPSRYCESDKLLDFAHQQFGHLPNEFNKVKAINEWVFSTIAYKAGTSDSSRSACDVLALKEGVCKDFAHLAIALCRALDIPARYFTGYAYALNPPDLHTCFEAYVGGKWLFFDPTKLSVSNGLVKIANGKDASEVAVASFFGEVNCTFMKVDCNPVSTDFIPFDKEENTAVSYG</sequence>
<dbReference type="Pfam" id="PF21295">
    <property type="entry name" value="Bact_transglu_N_2"/>
    <property type="match status" value="1"/>
</dbReference>
<dbReference type="SUPFAM" id="SSF54001">
    <property type="entry name" value="Cysteine proteinases"/>
    <property type="match status" value="1"/>
</dbReference>
<reference evidence="2 3" key="1">
    <citation type="submission" date="2016-10" db="EMBL/GenBank/DDBJ databases">
        <title>Complete Genome Sequence of Flavobacterium sp. PK15.</title>
        <authorList>
            <person name="Ekwe A."/>
            <person name="Kim S.B."/>
        </authorList>
    </citation>
    <scope>NUCLEOTIDE SEQUENCE [LARGE SCALE GENOMIC DNA]</scope>
    <source>
        <strain evidence="2 3">PK15</strain>
    </source>
</reference>
<dbReference type="PANTHER" id="PTHR33490">
    <property type="entry name" value="BLR5614 PROTEIN-RELATED"/>
    <property type="match status" value="1"/>
</dbReference>
<dbReference type="EMBL" id="CP017774">
    <property type="protein sequence ID" value="APA00597.1"/>
    <property type="molecule type" value="Genomic_DNA"/>
</dbReference>
<evidence type="ECO:0000313" key="3">
    <source>
        <dbReference type="Proteomes" id="UP000178198"/>
    </source>
</evidence>
<dbReference type="RefSeq" id="WP_071185832.1">
    <property type="nucleotide sequence ID" value="NZ_CP017774.1"/>
</dbReference>
<keyword evidence="3" id="KW-1185">Reference proteome</keyword>
<dbReference type="Gene3D" id="2.60.40.2250">
    <property type="match status" value="1"/>
</dbReference>
<dbReference type="STRING" id="1306519.BIW12_14855"/>
<dbReference type="PANTHER" id="PTHR33490:SF12">
    <property type="entry name" value="BLL5557 PROTEIN"/>
    <property type="match status" value="1"/>
</dbReference>
<proteinExistence type="predicted"/>
<dbReference type="InterPro" id="IPR002931">
    <property type="entry name" value="Transglutaminase-like"/>
</dbReference>
<dbReference type="InterPro" id="IPR048930">
    <property type="entry name" value="Bact_transglu_N_2"/>
</dbReference>
<dbReference type="OrthoDB" id="9804872at2"/>
<dbReference type="KEGG" id="fcm:BIW12_14855"/>
<accession>A0A1D9PDE7</accession>
<dbReference type="SMART" id="SM00460">
    <property type="entry name" value="TGc"/>
    <property type="match status" value="1"/>
</dbReference>
<evidence type="ECO:0000313" key="2">
    <source>
        <dbReference type="EMBL" id="APA00597.1"/>
    </source>
</evidence>
<name>A0A1D9PDE7_9FLAO</name>